<dbReference type="SUPFAM" id="SSF55781">
    <property type="entry name" value="GAF domain-like"/>
    <property type="match status" value="2"/>
</dbReference>
<dbReference type="Gene3D" id="2.10.70.100">
    <property type="match status" value="1"/>
</dbReference>
<evidence type="ECO:0000256" key="1">
    <source>
        <dbReference type="ARBA" id="ARBA00000085"/>
    </source>
</evidence>
<evidence type="ECO:0000256" key="7">
    <source>
        <dbReference type="SAM" id="Coils"/>
    </source>
</evidence>
<evidence type="ECO:0000259" key="11">
    <source>
        <dbReference type="PROSITE" id="PS50113"/>
    </source>
</evidence>
<feature type="domain" description="Phytochrome chromophore attachment site" evidence="8">
    <location>
        <begin position="380"/>
        <end position="515"/>
    </location>
</feature>
<dbReference type="Gene3D" id="3.30.450.40">
    <property type="match status" value="2"/>
</dbReference>
<dbReference type="InterPro" id="IPR000014">
    <property type="entry name" value="PAS"/>
</dbReference>
<dbReference type="Pfam" id="PF07568">
    <property type="entry name" value="HisKA_2"/>
    <property type="match status" value="1"/>
</dbReference>
<dbReference type="PROSITE" id="PS50046">
    <property type="entry name" value="PHYTOCHROME_2"/>
    <property type="match status" value="1"/>
</dbReference>
<dbReference type="CDD" id="cd00130">
    <property type="entry name" value="PAS"/>
    <property type="match status" value="3"/>
</dbReference>
<dbReference type="PROSITE" id="PS50109">
    <property type="entry name" value="HIS_KIN"/>
    <property type="match status" value="1"/>
</dbReference>
<evidence type="ECO:0000256" key="5">
    <source>
        <dbReference type="ARBA" id="ARBA00022679"/>
    </source>
</evidence>
<dbReference type="SMART" id="SM00065">
    <property type="entry name" value="GAF"/>
    <property type="match status" value="2"/>
</dbReference>
<proteinExistence type="inferred from homology"/>
<feature type="domain" description="PAC" evidence="11">
    <location>
        <begin position="779"/>
        <end position="831"/>
    </location>
</feature>
<reference evidence="12 13" key="1">
    <citation type="submission" date="2024-09" db="EMBL/GenBank/DDBJ databases">
        <title>Floridaenema gen nov. (Aerosakkonemataceae, Aerosakkonematales ord. nov., Cyanobacteria) from benthic tropical and subtropical fresh waters, with the description of four new species.</title>
        <authorList>
            <person name="Moretto J.A."/>
            <person name="Berthold D.E."/>
            <person name="Lefler F.W."/>
            <person name="Huang I.-S."/>
            <person name="Laughinghouse H. IV."/>
        </authorList>
    </citation>
    <scope>NUCLEOTIDE SEQUENCE [LARGE SCALE GENOMIC DNA]</scope>
    <source>
        <strain evidence="12 13">BLCC-F167</strain>
    </source>
</reference>
<dbReference type="InterPro" id="IPR000700">
    <property type="entry name" value="PAS-assoc_C"/>
</dbReference>
<feature type="domain" description="PAS" evidence="10">
    <location>
        <begin position="704"/>
        <end position="776"/>
    </location>
</feature>
<keyword evidence="4" id="KW-0597">Phosphoprotein</keyword>
<dbReference type="Gene3D" id="3.30.565.10">
    <property type="entry name" value="Histidine kinase-like ATPase, C-terminal domain"/>
    <property type="match status" value="1"/>
</dbReference>
<dbReference type="Pfam" id="PF02518">
    <property type="entry name" value="HATPase_c"/>
    <property type="match status" value="1"/>
</dbReference>
<dbReference type="PROSITE" id="PS50113">
    <property type="entry name" value="PAC"/>
    <property type="match status" value="3"/>
</dbReference>
<feature type="domain" description="Histidine kinase" evidence="9">
    <location>
        <begin position="842"/>
        <end position="1032"/>
    </location>
</feature>
<dbReference type="Pfam" id="PF01590">
    <property type="entry name" value="GAF"/>
    <property type="match status" value="2"/>
</dbReference>
<keyword evidence="6" id="KW-0418">Kinase</keyword>
<name>A0ABV4WE77_9CYAN</name>
<dbReference type="SMART" id="SM00086">
    <property type="entry name" value="PAC"/>
    <property type="match status" value="3"/>
</dbReference>
<evidence type="ECO:0000313" key="13">
    <source>
        <dbReference type="Proteomes" id="UP001576780"/>
    </source>
</evidence>
<feature type="coiled-coil region" evidence="7">
    <location>
        <begin position="662"/>
        <end position="697"/>
    </location>
</feature>
<dbReference type="PANTHER" id="PTHR43304:SF1">
    <property type="entry name" value="PAC DOMAIN-CONTAINING PROTEIN"/>
    <property type="match status" value="1"/>
</dbReference>
<comment type="similarity">
    <text evidence="2">In the N-terminal section; belongs to the phytochrome family.</text>
</comment>
<dbReference type="RefSeq" id="WP_413275540.1">
    <property type="nucleotide sequence ID" value="NZ_JBHFNT010000012.1"/>
</dbReference>
<dbReference type="InterPro" id="IPR016132">
    <property type="entry name" value="Phyto_chromo_attachment"/>
</dbReference>
<evidence type="ECO:0000259" key="9">
    <source>
        <dbReference type="PROSITE" id="PS50109"/>
    </source>
</evidence>
<keyword evidence="7" id="KW-0175">Coiled coil</keyword>
<dbReference type="InterPro" id="IPR011495">
    <property type="entry name" value="Sig_transdc_His_kin_sub2_dim/P"/>
</dbReference>
<dbReference type="NCBIfam" id="TIGR00229">
    <property type="entry name" value="sensory_box"/>
    <property type="match status" value="3"/>
</dbReference>
<feature type="domain" description="PAS" evidence="10">
    <location>
        <begin position="234"/>
        <end position="306"/>
    </location>
</feature>
<dbReference type="EC" id="2.7.13.3" evidence="3"/>
<evidence type="ECO:0000259" key="8">
    <source>
        <dbReference type="PROSITE" id="PS50046"/>
    </source>
</evidence>
<feature type="coiled-coil region" evidence="7">
    <location>
        <begin position="13"/>
        <end position="61"/>
    </location>
</feature>
<sequence>MYKRLKLAFQSVCQFKIKEIELLRQRIAELEQQLQHSTSQLQEVKAAVERQEIQAALLNQIVHAMRETLVLDEILQIAANQLHSALNVSRCLIFRPDADNQLEIRYVSESTSEGNCLIGLQCDFYCYYQTQLMSGEPLVLPRIEASEPREILKAVENCNIRALMIVPLIYQQHFIGGINLSECRKERDWTAEEVEFVKSIADHCAIAIHQAELYQQAQTELQERQKADFALRESNELFQQLTENIQQGFFVRDPQQDKLLYASPTFKEIWGYSSPVAGKNRAFFNPVHPEDRKRAITALDSQKSGQPHYCEYRIIRPDGEIRWVSTGSFPLKDDQGEVYRVTGIVEDITERKTAEWNLHQQAERERLVRIVTQRIRQSLNLDEILTTTVAEVRHLLQTDRVIVFQVEPDGSGVVVEESVGDGWQSVQGQLIFDSCFPSYIEPYRQGRVRAIADIDDGSIQSCHADFLRHFDVRANLVVPIIQNDHLWGLLIVHHCADSRQWSIAETELLKQVADQVAIAIQQAQLYQQVQHELADRIQAETFLRESEARFRLMADSAPVLIWLADAEGESTFFNKTWLKFTGRSLTQELQGSWTESILPADLEQYLDRRINTIKARKQFSLEYRLRRRDGEYRWILEKGVPRLTPNGELLGYIGSCIDITQQKQVEVKLQKLNEELEIKVQERTQELQQTVERLAEEIVKRCHTETQLTIALEAALMGTWDWNLQTNQVKWSPRTESIFGLAPGSFPGTQEAFINCIHPEDRPAVGQSIQQTLLNKIPHNSETRIIWPDGTIHWIACMGNVICDRAGIPIRMTGVIIDINERKLAEKALLTSLKEKEVLLKEIHHRVKNNLQIISSLLKLQSSYIKDEEVIALFAESYNRVRSMALLHEKLYHSLDLARINADDYISNLTKNLFSSYNISGNFIDLRITIDDLKLDIDTAIPCGLIINELVTNSLKYAFIGRQKGQICITFLQQDNNTLYLKISDDGVGLPPDFDIEQIQSLGLQLVVNLTEQLGGKLEIDFTNGTSFIITF</sequence>
<dbReference type="InterPro" id="IPR001610">
    <property type="entry name" value="PAC"/>
</dbReference>
<dbReference type="EMBL" id="JBHFNT010000012">
    <property type="protein sequence ID" value="MFB2833071.1"/>
    <property type="molecule type" value="Genomic_DNA"/>
</dbReference>
<dbReference type="PROSITE" id="PS50112">
    <property type="entry name" value="PAS"/>
    <property type="match status" value="3"/>
</dbReference>
<keyword evidence="5" id="KW-0808">Transferase</keyword>
<evidence type="ECO:0000256" key="3">
    <source>
        <dbReference type="ARBA" id="ARBA00012438"/>
    </source>
</evidence>
<dbReference type="InterPro" id="IPR003018">
    <property type="entry name" value="GAF"/>
</dbReference>
<dbReference type="InterPro" id="IPR005467">
    <property type="entry name" value="His_kinase_dom"/>
</dbReference>
<evidence type="ECO:0000256" key="2">
    <source>
        <dbReference type="ARBA" id="ARBA00006402"/>
    </source>
</evidence>
<keyword evidence="13" id="KW-1185">Reference proteome</keyword>
<protein>
    <recommendedName>
        <fullName evidence="3">histidine kinase</fullName>
        <ecNumber evidence="3">2.7.13.3</ecNumber>
    </recommendedName>
</protein>
<dbReference type="InterPro" id="IPR036890">
    <property type="entry name" value="HATPase_C_sf"/>
</dbReference>
<dbReference type="Gene3D" id="3.30.450.20">
    <property type="entry name" value="PAS domain"/>
    <property type="match status" value="3"/>
</dbReference>
<evidence type="ECO:0000256" key="4">
    <source>
        <dbReference type="ARBA" id="ARBA00022553"/>
    </source>
</evidence>
<comment type="catalytic activity">
    <reaction evidence="1">
        <text>ATP + protein L-histidine = ADP + protein N-phospho-L-histidine.</text>
        <dbReference type="EC" id="2.7.13.3"/>
    </reaction>
</comment>
<dbReference type="SUPFAM" id="SSF55874">
    <property type="entry name" value="ATPase domain of HSP90 chaperone/DNA topoisomerase II/histidine kinase"/>
    <property type="match status" value="1"/>
</dbReference>
<dbReference type="Pfam" id="PF08447">
    <property type="entry name" value="PAS_3"/>
    <property type="match status" value="3"/>
</dbReference>
<dbReference type="InterPro" id="IPR003594">
    <property type="entry name" value="HATPase_dom"/>
</dbReference>
<feature type="domain" description="PAS" evidence="10">
    <location>
        <begin position="546"/>
        <end position="616"/>
    </location>
</feature>
<dbReference type="SUPFAM" id="SSF55785">
    <property type="entry name" value="PYP-like sensor domain (PAS domain)"/>
    <property type="match status" value="3"/>
</dbReference>
<gene>
    <name evidence="12" type="ORF">ACE1CA_00905</name>
</gene>
<feature type="domain" description="PAC" evidence="11">
    <location>
        <begin position="308"/>
        <end position="360"/>
    </location>
</feature>
<dbReference type="InterPro" id="IPR035965">
    <property type="entry name" value="PAS-like_dom_sf"/>
</dbReference>
<dbReference type="InterPro" id="IPR052162">
    <property type="entry name" value="Sensor_kinase/Photoreceptor"/>
</dbReference>
<evidence type="ECO:0000256" key="6">
    <source>
        <dbReference type="ARBA" id="ARBA00022777"/>
    </source>
</evidence>
<organism evidence="12 13">
    <name type="scientific">Floridaenema evergladense BLCC-F167</name>
    <dbReference type="NCBI Taxonomy" id="3153639"/>
    <lineage>
        <taxon>Bacteria</taxon>
        <taxon>Bacillati</taxon>
        <taxon>Cyanobacteriota</taxon>
        <taxon>Cyanophyceae</taxon>
        <taxon>Oscillatoriophycideae</taxon>
        <taxon>Aerosakkonematales</taxon>
        <taxon>Aerosakkonemataceae</taxon>
        <taxon>Floridanema</taxon>
        <taxon>Floridanema evergladense</taxon>
    </lineage>
</organism>
<dbReference type="InterPro" id="IPR013655">
    <property type="entry name" value="PAS_fold_3"/>
</dbReference>
<feature type="domain" description="PAC" evidence="11">
    <location>
        <begin position="619"/>
        <end position="671"/>
    </location>
</feature>
<dbReference type="PANTHER" id="PTHR43304">
    <property type="entry name" value="PHYTOCHROME-LIKE PROTEIN CPH1"/>
    <property type="match status" value="1"/>
</dbReference>
<dbReference type="Proteomes" id="UP001576780">
    <property type="component" value="Unassembled WGS sequence"/>
</dbReference>
<accession>A0ABV4WE77</accession>
<evidence type="ECO:0000313" key="12">
    <source>
        <dbReference type="EMBL" id="MFB2833071.1"/>
    </source>
</evidence>
<dbReference type="SMART" id="SM00091">
    <property type="entry name" value="PAS"/>
    <property type="match status" value="3"/>
</dbReference>
<dbReference type="SMART" id="SM00387">
    <property type="entry name" value="HATPase_c"/>
    <property type="match status" value="1"/>
</dbReference>
<comment type="caution">
    <text evidence="12">The sequence shown here is derived from an EMBL/GenBank/DDBJ whole genome shotgun (WGS) entry which is preliminary data.</text>
</comment>
<evidence type="ECO:0000259" key="10">
    <source>
        <dbReference type="PROSITE" id="PS50112"/>
    </source>
</evidence>
<dbReference type="InterPro" id="IPR029016">
    <property type="entry name" value="GAF-like_dom_sf"/>
</dbReference>